<dbReference type="EMBL" id="CAJNOM010000223">
    <property type="protein sequence ID" value="CAF1251503.1"/>
    <property type="molecule type" value="Genomic_DNA"/>
</dbReference>
<protein>
    <recommendedName>
        <fullName evidence="5">RRM domain-containing protein</fullName>
    </recommendedName>
</protein>
<feature type="region of interest" description="Disordered" evidence="4">
    <location>
        <begin position="112"/>
        <end position="133"/>
    </location>
</feature>
<keyword evidence="8" id="KW-1185">Reference proteome</keyword>
<sequence length="209" mass="24101">MERDDDPCKLFVGGLTRSTTTEILHQYFQKFGELTDCIVIKNPTTKLSRCFGFVQFTTPQIADHVVESRPHIIDGKEIDVKHASAESHERHQLQLAAAAAASAAAAVAAATMTHERNRELSPDRQKKRSRWEMQQSDDSYRNLILPHDMITLKSNTHIAFIQRDMITYPIPLKYLREDNHSLSSNNNSYYSQQSRHQHNNNFNNRMYQT</sequence>
<dbReference type="AlphaFoldDB" id="A0A814HQJ2"/>
<evidence type="ECO:0000313" key="8">
    <source>
        <dbReference type="Proteomes" id="UP000663832"/>
    </source>
</evidence>
<feature type="compositionally biased region" description="Low complexity" evidence="4">
    <location>
        <begin position="184"/>
        <end position="194"/>
    </location>
</feature>
<dbReference type="Proteomes" id="UP000663877">
    <property type="component" value="Unassembled WGS sequence"/>
</dbReference>
<dbReference type="EMBL" id="CAJNOI010000077">
    <property type="protein sequence ID" value="CAF1013462.1"/>
    <property type="molecule type" value="Genomic_DNA"/>
</dbReference>
<gene>
    <name evidence="6" type="ORF">BJG266_LOCUS16597</name>
    <name evidence="7" type="ORF">QVE165_LOCUS28537</name>
</gene>
<feature type="compositionally biased region" description="Basic and acidic residues" evidence="4">
    <location>
        <begin position="113"/>
        <end position="124"/>
    </location>
</feature>
<evidence type="ECO:0000313" key="9">
    <source>
        <dbReference type="Proteomes" id="UP000663877"/>
    </source>
</evidence>
<feature type="domain" description="RRM" evidence="5">
    <location>
        <begin position="8"/>
        <end position="85"/>
    </location>
</feature>
<dbReference type="OrthoDB" id="1875751at2759"/>
<dbReference type="InterPro" id="IPR035979">
    <property type="entry name" value="RBD_domain_sf"/>
</dbReference>
<dbReference type="InterPro" id="IPR012677">
    <property type="entry name" value="Nucleotide-bd_a/b_plait_sf"/>
</dbReference>
<evidence type="ECO:0000256" key="3">
    <source>
        <dbReference type="PROSITE-ProRule" id="PRU00176"/>
    </source>
</evidence>
<evidence type="ECO:0000313" key="7">
    <source>
        <dbReference type="EMBL" id="CAF1251503.1"/>
    </source>
</evidence>
<accession>A0A814HQJ2</accession>
<reference evidence="6" key="1">
    <citation type="submission" date="2021-02" db="EMBL/GenBank/DDBJ databases">
        <authorList>
            <person name="Nowell W R."/>
        </authorList>
    </citation>
    <scope>NUCLEOTIDE SEQUENCE</scope>
</reference>
<dbReference type="PROSITE" id="PS50102">
    <property type="entry name" value="RRM"/>
    <property type="match status" value="1"/>
</dbReference>
<dbReference type="Gene3D" id="3.30.70.330">
    <property type="match status" value="1"/>
</dbReference>
<comment type="caution">
    <text evidence="6">The sequence shown here is derived from an EMBL/GenBank/DDBJ whole genome shotgun (WGS) entry which is preliminary data.</text>
</comment>
<name>A0A814HQJ2_9BILA</name>
<evidence type="ECO:0000256" key="2">
    <source>
        <dbReference type="ARBA" id="ARBA00022884"/>
    </source>
</evidence>
<dbReference type="InterPro" id="IPR000504">
    <property type="entry name" value="RRM_dom"/>
</dbReference>
<dbReference type="GO" id="GO:0006417">
    <property type="term" value="P:regulation of translation"/>
    <property type="evidence" value="ECO:0007669"/>
    <property type="project" value="TreeGrafter"/>
</dbReference>
<dbReference type="PANTHER" id="PTHR48032">
    <property type="entry name" value="RNA-BINDING PROTEIN MUSASHI HOMOLOG RBP6"/>
    <property type="match status" value="1"/>
</dbReference>
<dbReference type="GO" id="GO:0003729">
    <property type="term" value="F:mRNA binding"/>
    <property type="evidence" value="ECO:0007669"/>
    <property type="project" value="TreeGrafter"/>
</dbReference>
<evidence type="ECO:0000259" key="5">
    <source>
        <dbReference type="PROSITE" id="PS50102"/>
    </source>
</evidence>
<keyword evidence="1" id="KW-0677">Repeat</keyword>
<organism evidence="6 9">
    <name type="scientific">Adineta steineri</name>
    <dbReference type="NCBI Taxonomy" id="433720"/>
    <lineage>
        <taxon>Eukaryota</taxon>
        <taxon>Metazoa</taxon>
        <taxon>Spiralia</taxon>
        <taxon>Gnathifera</taxon>
        <taxon>Rotifera</taxon>
        <taxon>Eurotatoria</taxon>
        <taxon>Bdelloidea</taxon>
        <taxon>Adinetida</taxon>
        <taxon>Adinetidae</taxon>
        <taxon>Adineta</taxon>
    </lineage>
</organism>
<keyword evidence="2 3" id="KW-0694">RNA-binding</keyword>
<evidence type="ECO:0000313" key="6">
    <source>
        <dbReference type="EMBL" id="CAF1013462.1"/>
    </source>
</evidence>
<dbReference type="FunFam" id="3.30.70.330:FF:000040">
    <property type="entry name" value="Heterogeneous nuclear ribonucleoprotein A2/B1"/>
    <property type="match status" value="1"/>
</dbReference>
<dbReference type="SMART" id="SM00360">
    <property type="entry name" value="RRM"/>
    <property type="match status" value="1"/>
</dbReference>
<evidence type="ECO:0000256" key="4">
    <source>
        <dbReference type="SAM" id="MobiDB-lite"/>
    </source>
</evidence>
<dbReference type="PANTHER" id="PTHR48032:SF6">
    <property type="entry name" value="RNA-BINDING (RRM_RBD_RNP MOTIFS) FAMILY PROTEIN"/>
    <property type="match status" value="1"/>
</dbReference>
<evidence type="ECO:0000256" key="1">
    <source>
        <dbReference type="ARBA" id="ARBA00022737"/>
    </source>
</evidence>
<dbReference type="Pfam" id="PF00076">
    <property type="entry name" value="RRM_1"/>
    <property type="match status" value="1"/>
</dbReference>
<feature type="region of interest" description="Disordered" evidence="4">
    <location>
        <begin position="184"/>
        <end position="209"/>
    </location>
</feature>
<dbReference type="Proteomes" id="UP000663832">
    <property type="component" value="Unassembled WGS sequence"/>
</dbReference>
<proteinExistence type="predicted"/>
<dbReference type="SUPFAM" id="SSF54928">
    <property type="entry name" value="RNA-binding domain, RBD"/>
    <property type="match status" value="1"/>
</dbReference>
<feature type="compositionally biased region" description="Polar residues" evidence="4">
    <location>
        <begin position="200"/>
        <end position="209"/>
    </location>
</feature>